<feature type="domain" description="Glycine-rich" evidence="2">
    <location>
        <begin position="163"/>
        <end position="347"/>
    </location>
</feature>
<gene>
    <name evidence="3" type="ordered locus">Desde_3165</name>
</gene>
<protein>
    <recommendedName>
        <fullName evidence="2">Glycine-rich domain-containing protein</fullName>
    </recommendedName>
</protein>
<sequence length="358" mass="34946">MTVSGNFGASRSGVTNANGYFSFSVTPTNVGGPFTLLYSVTGPPGSYTTNQGSLTVTPPILVPRDKVLEGVTIAGETGIMPNMATRNPNGIGVGRSVALQYWTGGSSTIYFKPQKGFFDGVDSWTYVSEPNLVPSNVKKGVSILGVTGTLQGALPTHGSKSWTTPGTYTWTVPEGVSSVLVGIYGAGGSGDFHPGGYIPGIGNRSPIGGGGGGGAFGLAFVALTPGQNISITVGGVGAGTKNSSFGDLIVNGGKSFSAYAPINELTSAKGGEAPTGAGFIAGSKGGDAYWGSSTSVSGASGGGPAGPGQTSGAGGPTFPGSIFPAGGYGGADVGVAGSPGGGAGSKGTPGDGAVYIFW</sequence>
<dbReference type="KEGG" id="ddh:Desde_3165"/>
<feature type="region of interest" description="Disordered" evidence="1">
    <location>
        <begin position="294"/>
        <end position="319"/>
    </location>
</feature>
<dbReference type="AlphaFoldDB" id="I4ABX1"/>
<reference evidence="3 4" key="2">
    <citation type="journal article" date="2015" name="J. Bacteriol.">
        <title>Genomic, proteomic, and biochemical analysis of the organohalide respiratory pathway in Desulfitobacterium dehalogenans.</title>
        <authorList>
            <person name="Kruse T."/>
            <person name="van de Pas B.A."/>
            <person name="Atteia A."/>
            <person name="Krab K."/>
            <person name="Hagen W.R."/>
            <person name="Goodwin L."/>
            <person name="Chain P."/>
            <person name="Boeren S."/>
            <person name="Maphosa F."/>
            <person name="Schraa G."/>
            <person name="de Vos W.M."/>
            <person name="van der Oost J."/>
            <person name="Smidt H."/>
            <person name="Stams A.J."/>
        </authorList>
    </citation>
    <scope>NUCLEOTIDE SEQUENCE [LARGE SCALE GENOMIC DNA]</scope>
    <source>
        <strain evidence="4">ATCC 51507 / DSM 9161 / JW/IU-DC1</strain>
    </source>
</reference>
<proteinExistence type="predicted"/>
<dbReference type="STRING" id="756499.Desde_3165"/>
<keyword evidence="4" id="KW-1185">Reference proteome</keyword>
<evidence type="ECO:0000313" key="3">
    <source>
        <dbReference type="EMBL" id="AFM01456.1"/>
    </source>
</evidence>
<name>I4ABX1_DESDJ</name>
<evidence type="ECO:0000259" key="2">
    <source>
        <dbReference type="Pfam" id="PF21722"/>
    </source>
</evidence>
<evidence type="ECO:0000313" key="4">
    <source>
        <dbReference type="Proteomes" id="UP000006053"/>
    </source>
</evidence>
<evidence type="ECO:0000256" key="1">
    <source>
        <dbReference type="SAM" id="MobiDB-lite"/>
    </source>
</evidence>
<reference evidence="4" key="1">
    <citation type="submission" date="2012-06" db="EMBL/GenBank/DDBJ databases">
        <title>Complete sequence of Desulfitobacterium dehalogenans ATCC 51507.</title>
        <authorList>
            <person name="Lucas S."/>
            <person name="Han J."/>
            <person name="Lapidus A."/>
            <person name="Cheng J.-F."/>
            <person name="Goodwin L."/>
            <person name="Pitluck S."/>
            <person name="Peters L."/>
            <person name="Ovchinnikova G."/>
            <person name="Teshima H."/>
            <person name="Detter J.C."/>
            <person name="Han C."/>
            <person name="Tapia R."/>
            <person name="Land M."/>
            <person name="Hauser L."/>
            <person name="Kyrpides N."/>
            <person name="Ivanova N."/>
            <person name="Pagani I."/>
            <person name="Kruse T."/>
            <person name="de Vos W.M."/>
            <person name="Smidt H."/>
            <person name="Woyke T."/>
        </authorList>
    </citation>
    <scope>NUCLEOTIDE SEQUENCE [LARGE SCALE GENOMIC DNA]</scope>
    <source>
        <strain evidence="4">ATCC 51507 / DSM 9161 / JW/IU-DC1</strain>
    </source>
</reference>
<feature type="compositionally biased region" description="Gly residues" evidence="1">
    <location>
        <begin position="299"/>
        <end position="317"/>
    </location>
</feature>
<dbReference type="HOGENOM" id="CLU_066186_0_0_9"/>
<organism evidence="3 4">
    <name type="scientific">Desulfitobacterium dehalogenans (strain ATCC 51507 / DSM 9161 / JW/IU-DC1)</name>
    <dbReference type="NCBI Taxonomy" id="756499"/>
    <lineage>
        <taxon>Bacteria</taxon>
        <taxon>Bacillati</taxon>
        <taxon>Bacillota</taxon>
        <taxon>Clostridia</taxon>
        <taxon>Eubacteriales</taxon>
        <taxon>Desulfitobacteriaceae</taxon>
        <taxon>Desulfitobacterium</taxon>
    </lineage>
</organism>
<dbReference type="InterPro" id="IPR049304">
    <property type="entry name" value="Gly_rich_dom"/>
</dbReference>
<dbReference type="Proteomes" id="UP000006053">
    <property type="component" value="Chromosome"/>
</dbReference>
<dbReference type="EMBL" id="CP003348">
    <property type="protein sequence ID" value="AFM01456.1"/>
    <property type="molecule type" value="Genomic_DNA"/>
</dbReference>
<dbReference type="RefSeq" id="WP_014794936.1">
    <property type="nucleotide sequence ID" value="NC_018017.1"/>
</dbReference>
<dbReference type="Pfam" id="PF21722">
    <property type="entry name" value="Gly_rich_2"/>
    <property type="match status" value="1"/>
</dbReference>
<accession>I4ABX1</accession>